<gene>
    <name evidence="8" type="ORF">G5B42_01740</name>
</gene>
<evidence type="ECO:0000256" key="3">
    <source>
        <dbReference type="ARBA" id="ARBA00022692"/>
    </source>
</evidence>
<accession>A0A8J6LLC9</accession>
<dbReference type="GO" id="GO:0015288">
    <property type="term" value="F:porin activity"/>
    <property type="evidence" value="ECO:0007669"/>
    <property type="project" value="TreeGrafter"/>
</dbReference>
<evidence type="ECO:0000313" key="9">
    <source>
        <dbReference type="Proteomes" id="UP000657177"/>
    </source>
</evidence>
<dbReference type="InterPro" id="IPR051906">
    <property type="entry name" value="TolC-like"/>
</dbReference>
<keyword evidence="3" id="KW-0812">Transmembrane</keyword>
<dbReference type="Gene3D" id="1.20.1600.10">
    <property type="entry name" value="Outer membrane efflux proteins (OEP)"/>
    <property type="match status" value="2"/>
</dbReference>
<protein>
    <submittedName>
        <fullName evidence="8">TolC family protein</fullName>
    </submittedName>
</protein>
<dbReference type="EMBL" id="JAAKDE010000003">
    <property type="protein sequence ID" value="MBA2132274.1"/>
    <property type="molecule type" value="Genomic_DNA"/>
</dbReference>
<proteinExistence type="predicted"/>
<reference evidence="8" key="1">
    <citation type="submission" date="2020-06" db="EMBL/GenBank/DDBJ databases">
        <title>Novel chitinolytic bacterium.</title>
        <authorList>
            <person name="Ungkulpasvich U."/>
            <person name="Kosugi A."/>
            <person name="Uke A."/>
        </authorList>
    </citation>
    <scope>NUCLEOTIDE SEQUENCE</scope>
    <source>
        <strain evidence="8">UUS1-1</strain>
    </source>
</reference>
<feature type="chain" id="PRO_5038884967" evidence="7">
    <location>
        <begin position="26"/>
        <end position="352"/>
    </location>
</feature>
<evidence type="ECO:0000313" key="8">
    <source>
        <dbReference type="EMBL" id="MBA2132274.1"/>
    </source>
</evidence>
<keyword evidence="9" id="KW-1185">Reference proteome</keyword>
<sequence>MRKNIIYAMLLGALMALVISPLVPAAATQELSLAEALALGLEANYGIKKAWLTWENARLNYERNKVTSTLAGSRHTQLQLELNLLQAEDNYRRTKNQALLQIARKYLEVLQTEQEITWRQKRLAWETLTLEQLKQRVAQGYETRLALMRQENEYHRARLELKKAEDSYEQLRRQLAKEIGWPPDGPVFRLQPVETALTWELSETDCQNRARASSLSLRAVTLEVELAQIALERAQLGSVPAVELQELKNNLQLALLRQEETAWELENSVRQQYAALKQLTEDLALNRVHLAAVRANFEKVQKQYEVGLLKEVDRLAAEAELLQAEYQMFSAVTNYQLKKWEFQQMLGLDLEV</sequence>
<dbReference type="GO" id="GO:0015562">
    <property type="term" value="F:efflux transmembrane transporter activity"/>
    <property type="evidence" value="ECO:0007669"/>
    <property type="project" value="InterPro"/>
</dbReference>
<keyword evidence="5" id="KW-0998">Cell outer membrane</keyword>
<dbReference type="Proteomes" id="UP000657177">
    <property type="component" value="Unassembled WGS sequence"/>
</dbReference>
<dbReference type="SUPFAM" id="SSF56954">
    <property type="entry name" value="Outer membrane efflux proteins (OEP)"/>
    <property type="match status" value="1"/>
</dbReference>
<evidence type="ECO:0000256" key="2">
    <source>
        <dbReference type="ARBA" id="ARBA00022452"/>
    </source>
</evidence>
<keyword evidence="4" id="KW-0472">Membrane</keyword>
<dbReference type="PANTHER" id="PTHR30026">
    <property type="entry name" value="OUTER MEMBRANE PROTEIN TOLC"/>
    <property type="match status" value="1"/>
</dbReference>
<keyword evidence="2" id="KW-1134">Transmembrane beta strand</keyword>
<dbReference type="GO" id="GO:0009279">
    <property type="term" value="C:cell outer membrane"/>
    <property type="evidence" value="ECO:0007669"/>
    <property type="project" value="UniProtKB-SubCell"/>
</dbReference>
<comment type="subcellular location">
    <subcellularLocation>
        <location evidence="1">Cell outer membrane</location>
    </subcellularLocation>
</comment>
<dbReference type="PANTHER" id="PTHR30026:SF20">
    <property type="entry name" value="OUTER MEMBRANE PROTEIN TOLC"/>
    <property type="match status" value="1"/>
</dbReference>
<evidence type="ECO:0000256" key="5">
    <source>
        <dbReference type="ARBA" id="ARBA00023237"/>
    </source>
</evidence>
<evidence type="ECO:0000256" key="1">
    <source>
        <dbReference type="ARBA" id="ARBA00004442"/>
    </source>
</evidence>
<evidence type="ECO:0000256" key="7">
    <source>
        <dbReference type="SAM" id="SignalP"/>
    </source>
</evidence>
<evidence type="ECO:0000256" key="6">
    <source>
        <dbReference type="SAM" id="Coils"/>
    </source>
</evidence>
<keyword evidence="6" id="KW-0175">Coiled coil</keyword>
<keyword evidence="7" id="KW-0732">Signal</keyword>
<feature type="signal peptide" evidence="7">
    <location>
        <begin position="1"/>
        <end position="25"/>
    </location>
</feature>
<dbReference type="GO" id="GO:1990281">
    <property type="term" value="C:efflux pump complex"/>
    <property type="evidence" value="ECO:0007669"/>
    <property type="project" value="TreeGrafter"/>
</dbReference>
<evidence type="ECO:0000256" key="4">
    <source>
        <dbReference type="ARBA" id="ARBA00023136"/>
    </source>
</evidence>
<dbReference type="AlphaFoldDB" id="A0A8J6LLC9"/>
<name>A0A8J6LLC9_9FIRM</name>
<organism evidence="8 9">
    <name type="scientific">Capillibacterium thermochitinicola</name>
    <dbReference type="NCBI Taxonomy" id="2699427"/>
    <lineage>
        <taxon>Bacteria</taxon>
        <taxon>Bacillati</taxon>
        <taxon>Bacillota</taxon>
        <taxon>Capillibacterium</taxon>
    </lineage>
</organism>
<dbReference type="RefSeq" id="WP_181338728.1">
    <property type="nucleotide sequence ID" value="NZ_JAAKDE010000003.1"/>
</dbReference>
<comment type="caution">
    <text evidence="8">The sequence shown here is derived from an EMBL/GenBank/DDBJ whole genome shotgun (WGS) entry which is preliminary data.</text>
</comment>
<feature type="coiled-coil region" evidence="6">
    <location>
        <begin position="147"/>
        <end position="174"/>
    </location>
</feature>